<protein>
    <submittedName>
        <fullName evidence="2">Uncharacterized protein</fullName>
    </submittedName>
</protein>
<dbReference type="EMBL" id="JBAMMX010000005">
    <property type="protein sequence ID" value="KAK6940193.1"/>
    <property type="molecule type" value="Genomic_DNA"/>
</dbReference>
<keyword evidence="3" id="KW-1185">Reference proteome</keyword>
<feature type="compositionally biased region" description="Low complexity" evidence="1">
    <location>
        <begin position="48"/>
        <end position="80"/>
    </location>
</feature>
<feature type="region of interest" description="Disordered" evidence="1">
    <location>
        <begin position="48"/>
        <end position="81"/>
    </location>
</feature>
<name>A0AAN8VSA2_9MAGN</name>
<evidence type="ECO:0000313" key="2">
    <source>
        <dbReference type="EMBL" id="KAK6940193.1"/>
    </source>
</evidence>
<comment type="caution">
    <text evidence="2">The sequence shown here is derived from an EMBL/GenBank/DDBJ whole genome shotgun (WGS) entry which is preliminary data.</text>
</comment>
<proteinExistence type="predicted"/>
<sequence length="161" mass="17764">MENRRRSKDQYIGRSRTESTRCRRHPKHRQAPGVCSKCLSERLSQLSSSSCSTSGNTLPSSSSSSSLSSYSSSSGSSCSSPIRQAYRIRSVTTRGPVSIKNALTKSRSMAFITKMGGGETSDGKKKRGFWSKLLPSANKRKTNEDFVHSKTMKEIVTNRVM</sequence>
<reference evidence="2 3" key="1">
    <citation type="submission" date="2023-12" db="EMBL/GenBank/DDBJ databases">
        <title>A high-quality genome assembly for Dillenia turbinata (Dilleniales).</title>
        <authorList>
            <person name="Chanderbali A."/>
        </authorList>
    </citation>
    <scope>NUCLEOTIDE SEQUENCE [LARGE SCALE GENOMIC DNA]</scope>
    <source>
        <strain evidence="2">LSX21</strain>
        <tissue evidence="2">Leaf</tissue>
    </source>
</reference>
<dbReference type="Pfam" id="PF05340">
    <property type="entry name" value="DUF740"/>
    <property type="match status" value="1"/>
</dbReference>
<accession>A0AAN8VSA2</accession>
<dbReference type="Proteomes" id="UP001370490">
    <property type="component" value="Unassembled WGS sequence"/>
</dbReference>
<evidence type="ECO:0000256" key="1">
    <source>
        <dbReference type="SAM" id="MobiDB-lite"/>
    </source>
</evidence>
<organism evidence="2 3">
    <name type="scientific">Dillenia turbinata</name>
    <dbReference type="NCBI Taxonomy" id="194707"/>
    <lineage>
        <taxon>Eukaryota</taxon>
        <taxon>Viridiplantae</taxon>
        <taxon>Streptophyta</taxon>
        <taxon>Embryophyta</taxon>
        <taxon>Tracheophyta</taxon>
        <taxon>Spermatophyta</taxon>
        <taxon>Magnoliopsida</taxon>
        <taxon>eudicotyledons</taxon>
        <taxon>Gunneridae</taxon>
        <taxon>Pentapetalae</taxon>
        <taxon>Dilleniales</taxon>
        <taxon>Dilleniaceae</taxon>
        <taxon>Dillenia</taxon>
    </lineage>
</organism>
<evidence type="ECO:0000313" key="3">
    <source>
        <dbReference type="Proteomes" id="UP001370490"/>
    </source>
</evidence>
<dbReference type="PANTHER" id="PTHR34046:SF7">
    <property type="entry name" value="DUF740 FAMILY PROTEIN"/>
    <property type="match status" value="1"/>
</dbReference>
<dbReference type="InterPro" id="IPR008004">
    <property type="entry name" value="OCTOPUS-like"/>
</dbReference>
<gene>
    <name evidence="2" type="ORF">RJ641_029724</name>
</gene>
<feature type="compositionally biased region" description="Basic and acidic residues" evidence="1">
    <location>
        <begin position="1"/>
        <end position="21"/>
    </location>
</feature>
<dbReference type="PANTHER" id="PTHR34046">
    <property type="entry name" value="OS06G0218800 PROTEIN"/>
    <property type="match status" value="1"/>
</dbReference>
<dbReference type="AlphaFoldDB" id="A0AAN8VSA2"/>
<feature type="region of interest" description="Disordered" evidence="1">
    <location>
        <begin position="1"/>
        <end position="35"/>
    </location>
</feature>